<dbReference type="AlphaFoldDB" id="A0A7S2IBE6"/>
<dbReference type="SUPFAM" id="SSF52402">
    <property type="entry name" value="Adenine nucleotide alpha hydrolases-like"/>
    <property type="match status" value="1"/>
</dbReference>
<organism evidence="1">
    <name type="scientific">Alexandrium andersonii</name>
    <dbReference type="NCBI Taxonomy" id="327968"/>
    <lineage>
        <taxon>Eukaryota</taxon>
        <taxon>Sar</taxon>
        <taxon>Alveolata</taxon>
        <taxon>Dinophyceae</taxon>
        <taxon>Gonyaulacales</taxon>
        <taxon>Pyrocystaceae</taxon>
        <taxon>Alexandrium</taxon>
    </lineage>
</organism>
<dbReference type="Gene3D" id="3.40.50.620">
    <property type="entry name" value="HUPs"/>
    <property type="match status" value="1"/>
</dbReference>
<dbReference type="EMBL" id="HBGQ01083698">
    <property type="protein sequence ID" value="CAD9514017.1"/>
    <property type="molecule type" value="Transcribed_RNA"/>
</dbReference>
<gene>
    <name evidence="1" type="ORF">AAND1436_LOCUS40037</name>
</gene>
<proteinExistence type="predicted"/>
<name>A0A7S2IBE6_9DINO</name>
<evidence type="ECO:0000313" key="1">
    <source>
        <dbReference type="EMBL" id="CAD9514017.1"/>
    </source>
</evidence>
<accession>A0A7S2IBE6</accession>
<dbReference type="CDD" id="cd00293">
    <property type="entry name" value="USP-like"/>
    <property type="match status" value="1"/>
</dbReference>
<evidence type="ECO:0008006" key="2">
    <source>
        <dbReference type="Google" id="ProtNLM"/>
    </source>
</evidence>
<sequence length="192" mass="21299">MAQGNSSSVIVIKDESPSLLPIGRPTKFVVSVSLNKSSTKAFLDALRLSRPGDEIHVVYIKGFMEKVDSDYTAQVREKYTAFFSGLKDGDEQVFSKFHDRVTEFVLLSKRQRETTAESVVRYADSIDADFIVVGANAADRVSRGKDPVGAVSMQICLETTRNFIVANWIDTTPAVYEAHVRRASTPQTGYRP</sequence>
<protein>
    <recommendedName>
        <fullName evidence="2">UspA domain-containing protein</fullName>
    </recommendedName>
</protein>
<dbReference type="InterPro" id="IPR014729">
    <property type="entry name" value="Rossmann-like_a/b/a_fold"/>
</dbReference>
<reference evidence="1" key="1">
    <citation type="submission" date="2021-01" db="EMBL/GenBank/DDBJ databases">
        <authorList>
            <person name="Corre E."/>
            <person name="Pelletier E."/>
            <person name="Niang G."/>
            <person name="Scheremetjew M."/>
            <person name="Finn R."/>
            <person name="Kale V."/>
            <person name="Holt S."/>
            <person name="Cochrane G."/>
            <person name="Meng A."/>
            <person name="Brown T."/>
            <person name="Cohen L."/>
        </authorList>
    </citation>
    <scope>NUCLEOTIDE SEQUENCE</scope>
    <source>
        <strain evidence="1">CCMP2222</strain>
    </source>
</reference>